<reference evidence="2" key="1">
    <citation type="journal article" date="2013" name="Nature">
        <title>Draft genome of the wheat A-genome progenitor Triticum urartu.</title>
        <authorList>
            <person name="Ling H.Q."/>
            <person name="Zhao S."/>
            <person name="Liu D."/>
            <person name="Wang J."/>
            <person name="Sun H."/>
            <person name="Zhang C."/>
            <person name="Fan H."/>
            <person name="Li D."/>
            <person name="Dong L."/>
            <person name="Tao Y."/>
            <person name="Gao C."/>
            <person name="Wu H."/>
            <person name="Li Y."/>
            <person name="Cui Y."/>
            <person name="Guo X."/>
            <person name="Zheng S."/>
            <person name="Wang B."/>
            <person name="Yu K."/>
            <person name="Liang Q."/>
            <person name="Yang W."/>
            <person name="Lou X."/>
            <person name="Chen J."/>
            <person name="Feng M."/>
            <person name="Jian J."/>
            <person name="Zhang X."/>
            <person name="Luo G."/>
            <person name="Jiang Y."/>
            <person name="Liu J."/>
            <person name="Wang Z."/>
            <person name="Sha Y."/>
            <person name="Zhang B."/>
            <person name="Wu H."/>
            <person name="Tang D."/>
            <person name="Shen Q."/>
            <person name="Xue P."/>
            <person name="Zou S."/>
            <person name="Wang X."/>
            <person name="Liu X."/>
            <person name="Wang F."/>
            <person name="Yang Y."/>
            <person name="An X."/>
            <person name="Dong Z."/>
            <person name="Zhang K."/>
            <person name="Zhang X."/>
            <person name="Luo M.C."/>
            <person name="Dvorak J."/>
            <person name="Tong Y."/>
            <person name="Wang J."/>
            <person name="Yang H."/>
            <person name="Li Z."/>
            <person name="Wang D."/>
            <person name="Zhang A."/>
            <person name="Wang J."/>
        </authorList>
    </citation>
    <scope>NUCLEOTIDE SEQUENCE</scope>
    <source>
        <strain evidence="2">cv. G1812</strain>
    </source>
</reference>
<name>A0A8R7QZ75_TRIUA</name>
<keyword evidence="2" id="KW-1185">Reference proteome</keyword>
<organism evidence="1 2">
    <name type="scientific">Triticum urartu</name>
    <name type="common">Red wild einkorn</name>
    <name type="synonym">Crithodium urartu</name>
    <dbReference type="NCBI Taxonomy" id="4572"/>
    <lineage>
        <taxon>Eukaryota</taxon>
        <taxon>Viridiplantae</taxon>
        <taxon>Streptophyta</taxon>
        <taxon>Embryophyta</taxon>
        <taxon>Tracheophyta</taxon>
        <taxon>Spermatophyta</taxon>
        <taxon>Magnoliopsida</taxon>
        <taxon>Liliopsida</taxon>
        <taxon>Poales</taxon>
        <taxon>Poaceae</taxon>
        <taxon>BOP clade</taxon>
        <taxon>Pooideae</taxon>
        <taxon>Triticodae</taxon>
        <taxon>Triticeae</taxon>
        <taxon>Triticinae</taxon>
        <taxon>Triticum</taxon>
    </lineage>
</organism>
<dbReference type="Proteomes" id="UP000015106">
    <property type="component" value="Chromosome 7"/>
</dbReference>
<dbReference type="EnsemblPlants" id="TuG1812G0700000877.01.T01">
    <property type="protein sequence ID" value="TuG1812G0700000877.01.T01.cds249388"/>
    <property type="gene ID" value="TuG1812G0700000877.01"/>
</dbReference>
<reference evidence="1" key="3">
    <citation type="submission" date="2022-06" db="UniProtKB">
        <authorList>
            <consortium name="EnsemblPlants"/>
        </authorList>
    </citation>
    <scope>IDENTIFICATION</scope>
</reference>
<reference evidence="1" key="2">
    <citation type="submission" date="2018-03" db="EMBL/GenBank/DDBJ databases">
        <title>The Triticum urartu genome reveals the dynamic nature of wheat genome evolution.</title>
        <authorList>
            <person name="Ling H."/>
            <person name="Ma B."/>
            <person name="Shi X."/>
            <person name="Liu H."/>
            <person name="Dong L."/>
            <person name="Sun H."/>
            <person name="Cao Y."/>
            <person name="Gao Q."/>
            <person name="Zheng S."/>
            <person name="Li Y."/>
            <person name="Yu Y."/>
            <person name="Du H."/>
            <person name="Qi M."/>
            <person name="Li Y."/>
            <person name="Yu H."/>
            <person name="Cui Y."/>
            <person name="Wang N."/>
            <person name="Chen C."/>
            <person name="Wu H."/>
            <person name="Zhao Y."/>
            <person name="Zhang J."/>
            <person name="Li Y."/>
            <person name="Zhou W."/>
            <person name="Zhang B."/>
            <person name="Hu W."/>
            <person name="Eijk M."/>
            <person name="Tang J."/>
            <person name="Witsenboer H."/>
            <person name="Zhao S."/>
            <person name="Li Z."/>
            <person name="Zhang A."/>
            <person name="Wang D."/>
            <person name="Liang C."/>
        </authorList>
    </citation>
    <scope>NUCLEOTIDE SEQUENCE [LARGE SCALE GENOMIC DNA]</scope>
    <source>
        <strain evidence="1">cv. G1812</strain>
    </source>
</reference>
<evidence type="ECO:0000313" key="1">
    <source>
        <dbReference type="EnsemblPlants" id="TuG1812G0700000877.01.T01.cds249388"/>
    </source>
</evidence>
<proteinExistence type="predicted"/>
<sequence length="34" mass="4065">MLKNIENIIKHLKHFTCENLRIPLEKHLVSYCVS</sequence>
<accession>A0A8R7QZ75</accession>
<evidence type="ECO:0000313" key="2">
    <source>
        <dbReference type="Proteomes" id="UP000015106"/>
    </source>
</evidence>
<dbReference type="AlphaFoldDB" id="A0A8R7QZ75"/>
<protein>
    <submittedName>
        <fullName evidence="1">Uncharacterized protein</fullName>
    </submittedName>
</protein>
<dbReference type="Gramene" id="TuG1812G0700000877.01.T01">
    <property type="protein sequence ID" value="TuG1812G0700000877.01.T01.cds249388"/>
    <property type="gene ID" value="TuG1812G0700000877.01"/>
</dbReference>